<organism evidence="1 4">
    <name type="scientific">Teichococcus wenyumeiae</name>
    <dbReference type="NCBI Taxonomy" id="2478470"/>
    <lineage>
        <taxon>Bacteria</taxon>
        <taxon>Pseudomonadati</taxon>
        <taxon>Pseudomonadota</taxon>
        <taxon>Alphaproteobacteria</taxon>
        <taxon>Acetobacterales</taxon>
        <taxon>Roseomonadaceae</taxon>
        <taxon>Roseomonas</taxon>
    </lineage>
</organism>
<evidence type="ECO:0000313" key="4">
    <source>
        <dbReference type="Proteomes" id="UP000278036"/>
    </source>
</evidence>
<keyword evidence="1" id="KW-0830">Ubiquinone</keyword>
<dbReference type="RefSeq" id="WP_120637729.1">
    <property type="nucleotide sequence ID" value="NZ_RAQU01000031.1"/>
</dbReference>
<dbReference type="InterPro" id="IPR036291">
    <property type="entry name" value="NAD(P)-bd_dom_sf"/>
</dbReference>
<dbReference type="AlphaFoldDB" id="A0A3A9JEZ6"/>
<dbReference type="PANTHER" id="PTHR12126:SF11">
    <property type="entry name" value="NADH DEHYDROGENASE [UBIQUINONE] 1 ALPHA SUBCOMPLEX SUBUNIT 9, MITOCHONDRIAL"/>
    <property type="match status" value="1"/>
</dbReference>
<evidence type="ECO:0000313" key="2">
    <source>
        <dbReference type="EMBL" id="RMI19501.1"/>
    </source>
</evidence>
<accession>A0A3A9JEZ6</accession>
<dbReference type="InParanoid" id="A0A3A9JEZ6"/>
<dbReference type="OrthoDB" id="9811425at2"/>
<sequence>MQHDPLALPVAVLGASGRSGAALCRVLARDGTPFIPVVRDAARWAVTGLPGTPRIADLQDAAALRRALEGAGRVVSCAHARHAPAILEAAPPEARIVLMGSTRRYSRWADDHGNGVSAGEAALLASGRHGVILHPTMIYGAEGEDNVQRLAALMRRLPLAPLPGGGRSLVQPIHQDDVTACLRAALARDWEKPQAIVIAGPAPLHYADFIAAVCRAAGVRVPPVLPVPLAPLLLLSPLTRLLPRLPTVRAAELRRLTEDKAFGIGAMLTELGVTPMPLEAGLARTFGKG</sequence>
<dbReference type="EMBL" id="RAQU01000031">
    <property type="protein sequence ID" value="RKK04830.1"/>
    <property type="molecule type" value="Genomic_DNA"/>
</dbReference>
<comment type="caution">
    <text evidence="1">The sequence shown here is derived from an EMBL/GenBank/DDBJ whole genome shotgun (WGS) entry which is preliminary data.</text>
</comment>
<dbReference type="Gene3D" id="3.40.50.720">
    <property type="entry name" value="NAD(P)-binding Rossmann-like Domain"/>
    <property type="match status" value="1"/>
</dbReference>
<reference evidence="1 4" key="1">
    <citation type="submission" date="2018-09" db="EMBL/GenBank/DDBJ databases">
        <title>Roseomonas sp. nov., isolated from feces of Tibetan antelopes in the Qinghai-Tibet plateau, China.</title>
        <authorList>
            <person name="Tian Z."/>
        </authorList>
    </citation>
    <scope>NUCLEOTIDE SEQUENCE [LARGE SCALE GENOMIC DNA]</scope>
    <source>
        <strain evidence="2 3">Z23</strain>
        <strain evidence="1 4">Z24</strain>
    </source>
</reference>
<keyword evidence="3" id="KW-1185">Reference proteome</keyword>
<dbReference type="Proteomes" id="UP000278036">
    <property type="component" value="Unassembled WGS sequence"/>
</dbReference>
<proteinExistence type="predicted"/>
<evidence type="ECO:0000313" key="1">
    <source>
        <dbReference type="EMBL" id="RKK04830.1"/>
    </source>
</evidence>
<dbReference type="SUPFAM" id="SSF51735">
    <property type="entry name" value="NAD(P)-binding Rossmann-fold domains"/>
    <property type="match status" value="1"/>
</dbReference>
<dbReference type="PANTHER" id="PTHR12126">
    <property type="entry name" value="NADH-UBIQUINONE OXIDOREDUCTASE 39 KDA SUBUNIT-RELATED"/>
    <property type="match status" value="1"/>
</dbReference>
<dbReference type="GO" id="GO:0044877">
    <property type="term" value="F:protein-containing complex binding"/>
    <property type="evidence" value="ECO:0007669"/>
    <property type="project" value="TreeGrafter"/>
</dbReference>
<gene>
    <name evidence="1" type="ORF">D6Z83_07430</name>
    <name evidence="2" type="ORF">EBE87_20155</name>
</gene>
<name>A0A3A9JEZ6_9PROT</name>
<dbReference type="Proteomes" id="UP000274097">
    <property type="component" value="Unassembled WGS sequence"/>
</dbReference>
<protein>
    <submittedName>
        <fullName evidence="1">NADH-ubiquinone oxidoreductase</fullName>
    </submittedName>
</protein>
<dbReference type="EMBL" id="RFLX01000019">
    <property type="protein sequence ID" value="RMI19501.1"/>
    <property type="molecule type" value="Genomic_DNA"/>
</dbReference>
<evidence type="ECO:0000313" key="3">
    <source>
        <dbReference type="Proteomes" id="UP000274097"/>
    </source>
</evidence>
<dbReference type="InterPro" id="IPR051207">
    <property type="entry name" value="ComplexI_NDUFA9_subunit"/>
</dbReference>